<protein>
    <submittedName>
        <fullName evidence="3">Conserved protein</fullName>
    </submittedName>
</protein>
<dbReference type="PANTHER" id="PTHR28208">
    <property type="entry name" value="PHOSPHATIDATE PHOSPHATASE APP1"/>
    <property type="match status" value="1"/>
</dbReference>
<evidence type="ECO:0000259" key="2">
    <source>
        <dbReference type="Pfam" id="PF09949"/>
    </source>
</evidence>
<name>A0A1X6WX87_9MICO</name>
<dbReference type="EMBL" id="FWFG01000048">
    <property type="protein sequence ID" value="SLM90398.1"/>
    <property type="molecule type" value="Genomic_DNA"/>
</dbReference>
<gene>
    <name evidence="3" type="ORF">FM110_04855</name>
</gene>
<dbReference type="AlphaFoldDB" id="A0A1X6WX87"/>
<dbReference type="InterPro" id="IPR052935">
    <property type="entry name" value="Mg2+_PAP"/>
</dbReference>
<keyword evidence="4" id="KW-1185">Reference proteome</keyword>
<dbReference type="RefSeq" id="WP_234991914.1">
    <property type="nucleotide sequence ID" value="NZ_FWFG01000048.1"/>
</dbReference>
<dbReference type="InterPro" id="IPR019236">
    <property type="entry name" value="APP1_cat"/>
</dbReference>
<feature type="region of interest" description="Disordered" evidence="1">
    <location>
        <begin position="1"/>
        <end position="34"/>
    </location>
</feature>
<feature type="domain" description="Phosphatidate phosphatase APP1 catalytic" evidence="2">
    <location>
        <begin position="182"/>
        <end position="332"/>
    </location>
</feature>
<evidence type="ECO:0000256" key="1">
    <source>
        <dbReference type="SAM" id="MobiDB-lite"/>
    </source>
</evidence>
<organism evidence="3 4">
    <name type="scientific">Brachybacterium nesterenkovii</name>
    <dbReference type="NCBI Taxonomy" id="47847"/>
    <lineage>
        <taxon>Bacteria</taxon>
        <taxon>Bacillati</taxon>
        <taxon>Actinomycetota</taxon>
        <taxon>Actinomycetes</taxon>
        <taxon>Micrococcales</taxon>
        <taxon>Dermabacteraceae</taxon>
        <taxon>Brachybacterium</taxon>
    </lineage>
</organism>
<evidence type="ECO:0000313" key="3">
    <source>
        <dbReference type="EMBL" id="SLM90398.1"/>
    </source>
</evidence>
<accession>A0A1X6WX87</accession>
<dbReference type="Pfam" id="PF09949">
    <property type="entry name" value="APP1_cat"/>
    <property type="match status" value="1"/>
</dbReference>
<sequence>MTSENPPRRRLRPRAALAGRRAGGDEHRAVSSDLPSARPHWAARIEDVKNRLIASGLRAVGWDVRLQPYTGYGTPSRVRVLAKALYAPPRTPADHHDQPVHDMRTMAVRGFRSFASQCAPRERVRIDVGERSFTVRADRAGIIDAMLDVELTPGRHEAVLSTHAGNAITTDVLVFDPAQRLGLVSDIDDTVVITWLPRPLLAFWNAFVLQQSSRKVVPGMPALYQEIARARPGIPFLYLSTGAWNVYPVLRRFLFKNGYPDGPMLLTDWGPTNTGFFRSGMQHKLRSLDLLRTTFPELRWLLVGDDGQHDPEIYGGFSREHPEAVEAVAIRQLSNAEQVLSHGARHAEADERAAGRTAVEGAGIPWMEAPDGHGLLREMRERRVLP</sequence>
<proteinExistence type="predicted"/>
<reference evidence="3 4" key="1">
    <citation type="submission" date="2017-02" db="EMBL/GenBank/DDBJ databases">
        <authorList>
            <person name="Peterson S.W."/>
        </authorList>
    </citation>
    <scope>NUCLEOTIDE SEQUENCE [LARGE SCALE GENOMIC DNA]</scope>
    <source>
        <strain evidence="3 4">CIP104813</strain>
    </source>
</reference>
<dbReference type="Proteomes" id="UP000195981">
    <property type="component" value="Unassembled WGS sequence"/>
</dbReference>
<dbReference type="PANTHER" id="PTHR28208:SF1">
    <property type="entry name" value="FILAMENT ORGANIZATION PROTEIN APP1-LIKE, PUTATIVE (AFU_ORTHOLOGUE AFUA_1G06650)-RELATED"/>
    <property type="match status" value="1"/>
</dbReference>
<dbReference type="GO" id="GO:0008195">
    <property type="term" value="F:phosphatidate phosphatase activity"/>
    <property type="evidence" value="ECO:0007669"/>
    <property type="project" value="InterPro"/>
</dbReference>
<evidence type="ECO:0000313" key="4">
    <source>
        <dbReference type="Proteomes" id="UP000195981"/>
    </source>
</evidence>